<evidence type="ECO:0000313" key="4">
    <source>
        <dbReference type="EMBL" id="KAK3228500.1"/>
    </source>
</evidence>
<keyword evidence="2" id="KW-1133">Transmembrane helix</keyword>
<feature type="domain" description="Tyrosine specific protein phosphatases" evidence="3">
    <location>
        <begin position="242"/>
        <end position="311"/>
    </location>
</feature>
<dbReference type="InterPro" id="IPR029021">
    <property type="entry name" value="Prot-tyrosine_phosphatase-like"/>
</dbReference>
<keyword evidence="2" id="KW-0472">Membrane</keyword>
<dbReference type="InterPro" id="IPR000387">
    <property type="entry name" value="Tyr_Pase_dom"/>
</dbReference>
<evidence type="ECO:0000259" key="3">
    <source>
        <dbReference type="PROSITE" id="PS50056"/>
    </source>
</evidence>
<organism evidence="4 5">
    <name type="scientific">Dipteronia sinensis</name>
    <dbReference type="NCBI Taxonomy" id="43782"/>
    <lineage>
        <taxon>Eukaryota</taxon>
        <taxon>Viridiplantae</taxon>
        <taxon>Streptophyta</taxon>
        <taxon>Embryophyta</taxon>
        <taxon>Tracheophyta</taxon>
        <taxon>Spermatophyta</taxon>
        <taxon>Magnoliopsida</taxon>
        <taxon>eudicotyledons</taxon>
        <taxon>Gunneridae</taxon>
        <taxon>Pentapetalae</taxon>
        <taxon>rosids</taxon>
        <taxon>malvids</taxon>
        <taxon>Sapindales</taxon>
        <taxon>Sapindaceae</taxon>
        <taxon>Hippocastanoideae</taxon>
        <taxon>Acereae</taxon>
        <taxon>Dipteronia</taxon>
    </lineage>
</organism>
<dbReference type="AlphaFoldDB" id="A0AAE0B3C2"/>
<dbReference type="InterPro" id="IPR000340">
    <property type="entry name" value="Dual-sp_phosphatase_cat-dom"/>
</dbReference>
<keyword evidence="2" id="KW-0812">Transmembrane</keyword>
<dbReference type="Gene3D" id="3.90.190.10">
    <property type="entry name" value="Protein tyrosine phosphatase superfamily"/>
    <property type="match status" value="1"/>
</dbReference>
<gene>
    <name evidence="4" type="ORF">Dsin_000381</name>
</gene>
<evidence type="ECO:0000256" key="1">
    <source>
        <dbReference type="SAM" id="MobiDB-lite"/>
    </source>
</evidence>
<dbReference type="PROSITE" id="PS50056">
    <property type="entry name" value="TYR_PHOSPHATASE_2"/>
    <property type="match status" value="1"/>
</dbReference>
<dbReference type="SUPFAM" id="SSF52799">
    <property type="entry name" value="(Phosphotyrosine protein) phosphatases II"/>
    <property type="match status" value="1"/>
</dbReference>
<evidence type="ECO:0000313" key="5">
    <source>
        <dbReference type="Proteomes" id="UP001281410"/>
    </source>
</evidence>
<dbReference type="Proteomes" id="UP001281410">
    <property type="component" value="Unassembled WGS sequence"/>
</dbReference>
<feature type="transmembrane region" description="Helical" evidence="2">
    <location>
        <begin position="153"/>
        <end position="171"/>
    </location>
</feature>
<feature type="region of interest" description="Disordered" evidence="1">
    <location>
        <begin position="325"/>
        <end position="351"/>
    </location>
</feature>
<keyword evidence="5" id="KW-1185">Reference proteome</keyword>
<dbReference type="SMART" id="SM00195">
    <property type="entry name" value="DSPc"/>
    <property type="match status" value="1"/>
</dbReference>
<dbReference type="PANTHER" id="PTHR47216">
    <property type="match status" value="1"/>
</dbReference>
<sequence>MSFTHQMCISQLGQNSITHFIIAFVFHFFFVAKLSETVVFLISKFYEYKQTLITINPFSLLSLDSNFWFKFRSFYFWFSLEAKTREMGVGLTVLIAFKATVLFLIFASLSTLGLILLSLPFLYASLVSVLISLASHPSINLPMLLGKRPNGSFPIWSIIMFSPYIYFVRIFSFVRRLSSGEEPYSEVSQGLYVGGWPYAPSKLPPGNPAIIDCTCEFPRLKEFEGNPYLCVPTWDTRAPQPGEIESAVKWACRKRAQNRPVFVHCAYGHGRSVAVMCALLVALGIVEDWKQAEKFIRERRPYIRMNALHHKALEEWSLNRLSTPKRNEETNVTSTMLSRTSGRPRSDKFTI</sequence>
<feature type="compositionally biased region" description="Polar residues" evidence="1">
    <location>
        <begin position="325"/>
        <end position="343"/>
    </location>
</feature>
<dbReference type="PANTHER" id="PTHR47216:SF4">
    <property type="entry name" value="OS01G0859400 PROTEIN"/>
    <property type="match status" value="1"/>
</dbReference>
<name>A0AAE0B3C2_9ROSI</name>
<evidence type="ECO:0000256" key="2">
    <source>
        <dbReference type="SAM" id="Phobius"/>
    </source>
</evidence>
<feature type="transmembrane region" description="Helical" evidence="2">
    <location>
        <begin position="20"/>
        <end position="42"/>
    </location>
</feature>
<protein>
    <recommendedName>
        <fullName evidence="3">Tyrosine specific protein phosphatases domain-containing protein</fullName>
    </recommendedName>
</protein>
<comment type="caution">
    <text evidence="4">The sequence shown here is derived from an EMBL/GenBank/DDBJ whole genome shotgun (WGS) entry which is preliminary data.</text>
</comment>
<dbReference type="Pfam" id="PF00782">
    <property type="entry name" value="DSPc"/>
    <property type="match status" value="1"/>
</dbReference>
<reference evidence="4" key="1">
    <citation type="journal article" date="2023" name="Plant J.">
        <title>Genome sequences and population genomics provide insights into the demographic history, inbreeding, and mutation load of two 'living fossil' tree species of Dipteronia.</title>
        <authorList>
            <person name="Feng Y."/>
            <person name="Comes H.P."/>
            <person name="Chen J."/>
            <person name="Zhu S."/>
            <person name="Lu R."/>
            <person name="Zhang X."/>
            <person name="Li P."/>
            <person name="Qiu J."/>
            <person name="Olsen K.M."/>
            <person name="Qiu Y."/>
        </authorList>
    </citation>
    <scope>NUCLEOTIDE SEQUENCE</scope>
    <source>
        <strain evidence="4">NBL</strain>
    </source>
</reference>
<feature type="transmembrane region" description="Helical" evidence="2">
    <location>
        <begin position="89"/>
        <end position="107"/>
    </location>
</feature>
<feature type="transmembrane region" description="Helical" evidence="2">
    <location>
        <begin position="114"/>
        <end position="133"/>
    </location>
</feature>
<proteinExistence type="predicted"/>
<dbReference type="InterPro" id="IPR020422">
    <property type="entry name" value="TYR_PHOSPHATASE_DUAL_dom"/>
</dbReference>
<dbReference type="GO" id="GO:0016791">
    <property type="term" value="F:phosphatase activity"/>
    <property type="evidence" value="ECO:0007669"/>
    <property type="project" value="UniProtKB-ARBA"/>
</dbReference>
<accession>A0AAE0B3C2</accession>
<dbReference type="EMBL" id="JANJYJ010000001">
    <property type="protein sequence ID" value="KAK3228500.1"/>
    <property type="molecule type" value="Genomic_DNA"/>
</dbReference>
<dbReference type="CDD" id="cd14527">
    <property type="entry name" value="DSP_bac"/>
    <property type="match status" value="1"/>
</dbReference>